<name>A0A3D9L038_MARFU</name>
<dbReference type="InterPro" id="IPR011013">
    <property type="entry name" value="Gal_mutarotase_sf_dom"/>
</dbReference>
<dbReference type="GO" id="GO:0009341">
    <property type="term" value="C:beta-galactosidase complex"/>
    <property type="evidence" value="ECO:0007669"/>
    <property type="project" value="InterPro"/>
</dbReference>
<dbReference type="SUPFAM" id="SSF51445">
    <property type="entry name" value="(Trans)glycosidases"/>
    <property type="match status" value="1"/>
</dbReference>
<dbReference type="Pfam" id="PF00703">
    <property type="entry name" value="Glyco_hydro_2"/>
    <property type="match status" value="1"/>
</dbReference>
<dbReference type="Pfam" id="PF02836">
    <property type="entry name" value="Glyco_hydro_2_C"/>
    <property type="match status" value="1"/>
</dbReference>
<dbReference type="AlphaFoldDB" id="A0A3D9L038"/>
<dbReference type="InterPro" id="IPR004199">
    <property type="entry name" value="B-gal_small/dom_5"/>
</dbReference>
<dbReference type="InterPro" id="IPR017853">
    <property type="entry name" value="GH"/>
</dbReference>
<dbReference type="GO" id="GO:0030246">
    <property type="term" value="F:carbohydrate binding"/>
    <property type="evidence" value="ECO:0007669"/>
    <property type="project" value="InterPro"/>
</dbReference>
<organism evidence="13 14">
    <name type="scientific">Marinoscillum furvescens DSM 4134</name>
    <dbReference type="NCBI Taxonomy" id="1122208"/>
    <lineage>
        <taxon>Bacteria</taxon>
        <taxon>Pseudomonadati</taxon>
        <taxon>Bacteroidota</taxon>
        <taxon>Cytophagia</taxon>
        <taxon>Cytophagales</taxon>
        <taxon>Reichenbachiellaceae</taxon>
        <taxon>Marinoscillum</taxon>
    </lineage>
</organism>
<sequence>MRKLQLLLFILIVSSIAPKTVFAQEDYWQNQHIFGINKLPARATSYSFTSSESALKESREASRMRSLNGDWYFHFAEKPSEKPEDFHQPDFNFKSWKTIEVPSSWEMKGYGTPIYTNSTYPFSPNPPYIDRDNPVGSYVREFEVPAAWSDQEIILHFGGVSSAMYVWVNGEFVGYSQDSRLPAEFNITSHVSPGKNTVAVQVFRWSDGSYLEDQDHWRMSGIHREVMLLAQPKVAINDFFVRTKLSEPYTDALLMIRPEISIAEDLNAQDYTVAAQLYDANDEPVLAKQLSLGVNKITNEYYPQRENVYFGLLETELKNITTWNDENPYLYTLVLTLTDKDGNTVEARSTRVGFRDVRFADSGAMLINGVPVKIKGVNRHDHSHTGGKTMTREEMKKDIFLLKQHNFNSIRTSHYPNDPYIYDLCDQYGLYVMDEANIESHGVRGELANDPTWNASMMDRVIRMVERDKNHTSIISWSFGNESGCGPNFAAMSGYVKDFDPSRFIHYEGAQGDPNHPLYVKTGSKEHREVFRKSYANPTDPPYVDVLSRMYPSLEQLEAMATSPHISRPILMCEYAHAMGNSLGNLQEYWDLVYKYDNLIGGYIWDMIDQGIERTAPNGKKYYAYGGDYGDKPNDGNFSINGVFASDKSLKPQSFESKYVFQPVAFEAVDLERGTIAIRNRFGFTNLSQYRITWELVASGKTVKSGEINELNIAPGDKKEVALGYKNVKMDADKDYWVQLKMYSTKTEDWAASGYLLAEEQLMIQNADNTLKQPKAKLPELTNAGSSIQISGADFTATFDKETGALTSLNFDNQEVITRPLLPNLWRVPTDNDSLGWHTQKELKIWKEAANSMQLKDITTTTAGNAQVVSVQRNVPNAASITEKYTVYGDGTIDVDFAIEVAESAPELVRVGMQTGINRKYKDIKYYGNGPHENYIDRQRSAFKGIYAMPTDELTSSYVRPQEVGNRTGTEWLSLTGPKAPTLNIATERELAFAVWPFTQENLQQADFTWQLTDADDYTLNIDLVQAGVGGNDSWSIKARPIDAYRLLDKSYSYSFRISFE</sequence>
<dbReference type="PRINTS" id="PR00132">
    <property type="entry name" value="GLHYDRLASE2"/>
</dbReference>
<keyword evidence="6 10" id="KW-0378">Hydrolase</keyword>
<dbReference type="Gene3D" id="2.70.98.10">
    <property type="match status" value="1"/>
</dbReference>
<comment type="caution">
    <text evidence="13">The sequence shown here is derived from an EMBL/GenBank/DDBJ whole genome shotgun (WGS) entry which is preliminary data.</text>
</comment>
<dbReference type="OrthoDB" id="857501at2"/>
<dbReference type="EC" id="3.2.1.23" evidence="5 10"/>
<evidence type="ECO:0000256" key="11">
    <source>
        <dbReference type="SAM" id="SignalP"/>
    </source>
</evidence>
<evidence type="ECO:0000259" key="12">
    <source>
        <dbReference type="SMART" id="SM01038"/>
    </source>
</evidence>
<dbReference type="PANTHER" id="PTHR46323">
    <property type="entry name" value="BETA-GALACTOSIDASE"/>
    <property type="match status" value="1"/>
</dbReference>
<dbReference type="Proteomes" id="UP000256779">
    <property type="component" value="Unassembled WGS sequence"/>
</dbReference>
<dbReference type="PANTHER" id="PTHR46323:SF2">
    <property type="entry name" value="BETA-GALACTOSIDASE"/>
    <property type="match status" value="1"/>
</dbReference>
<dbReference type="InterPro" id="IPR050347">
    <property type="entry name" value="Bact_Beta-galactosidase"/>
</dbReference>
<dbReference type="InterPro" id="IPR006104">
    <property type="entry name" value="Glyco_hydro_2_N"/>
</dbReference>
<dbReference type="InterPro" id="IPR014718">
    <property type="entry name" value="GH-type_carb-bd"/>
</dbReference>
<keyword evidence="14" id="KW-1185">Reference proteome</keyword>
<feature type="signal peptide" evidence="11">
    <location>
        <begin position="1"/>
        <end position="23"/>
    </location>
</feature>
<dbReference type="InterPro" id="IPR006103">
    <property type="entry name" value="Glyco_hydro_2_cat"/>
</dbReference>
<dbReference type="InterPro" id="IPR023230">
    <property type="entry name" value="Glyco_hydro_2_CS"/>
</dbReference>
<dbReference type="SUPFAM" id="SSF74650">
    <property type="entry name" value="Galactose mutarotase-like"/>
    <property type="match status" value="1"/>
</dbReference>
<dbReference type="SUPFAM" id="SSF49785">
    <property type="entry name" value="Galactose-binding domain-like"/>
    <property type="match status" value="1"/>
</dbReference>
<evidence type="ECO:0000256" key="10">
    <source>
        <dbReference type="RuleBase" id="RU361154"/>
    </source>
</evidence>
<evidence type="ECO:0000313" key="13">
    <source>
        <dbReference type="EMBL" id="RED96556.1"/>
    </source>
</evidence>
<evidence type="ECO:0000256" key="1">
    <source>
        <dbReference type="ARBA" id="ARBA00001412"/>
    </source>
</evidence>
<dbReference type="RefSeq" id="WP_115868845.1">
    <property type="nucleotide sequence ID" value="NZ_QREG01000014.1"/>
</dbReference>
<evidence type="ECO:0000313" key="14">
    <source>
        <dbReference type="Proteomes" id="UP000256779"/>
    </source>
</evidence>
<keyword evidence="11" id="KW-0732">Signal</keyword>
<dbReference type="InterPro" id="IPR006102">
    <property type="entry name" value="Ig-like_GH2"/>
</dbReference>
<gene>
    <name evidence="13" type="ORF">C7460_11414</name>
</gene>
<feature type="domain" description="Beta galactosidase small chain/" evidence="12">
    <location>
        <begin position="789"/>
        <end position="1059"/>
    </location>
</feature>
<evidence type="ECO:0000256" key="9">
    <source>
        <dbReference type="ARBA" id="ARBA00032230"/>
    </source>
</evidence>
<dbReference type="Gene3D" id="2.60.120.260">
    <property type="entry name" value="Galactose-binding domain-like"/>
    <property type="match status" value="1"/>
</dbReference>
<dbReference type="InterPro" id="IPR008979">
    <property type="entry name" value="Galactose-bd-like_sf"/>
</dbReference>
<protein>
    <recommendedName>
        <fullName evidence="5 10">Beta-galactosidase</fullName>
        <ecNumber evidence="5 10">3.2.1.23</ecNumber>
    </recommendedName>
    <alternativeName>
        <fullName evidence="9 10">Lactase</fullName>
    </alternativeName>
</protein>
<evidence type="ECO:0000256" key="4">
    <source>
        <dbReference type="ARBA" id="ARBA00011245"/>
    </source>
</evidence>
<dbReference type="Gene3D" id="3.20.20.80">
    <property type="entry name" value="Glycosidases"/>
    <property type="match status" value="1"/>
</dbReference>
<evidence type="ECO:0000256" key="5">
    <source>
        <dbReference type="ARBA" id="ARBA00012756"/>
    </source>
</evidence>
<accession>A0A3D9L038</accession>
<dbReference type="Gene3D" id="2.60.40.10">
    <property type="entry name" value="Immunoglobulins"/>
    <property type="match status" value="2"/>
</dbReference>
<dbReference type="Pfam" id="PF02929">
    <property type="entry name" value="Bgal_small_N"/>
    <property type="match status" value="1"/>
</dbReference>
<dbReference type="Pfam" id="PF02837">
    <property type="entry name" value="Glyco_hydro_2_N"/>
    <property type="match status" value="1"/>
</dbReference>
<evidence type="ECO:0000256" key="7">
    <source>
        <dbReference type="ARBA" id="ARBA00022837"/>
    </source>
</evidence>
<reference evidence="13 14" key="1">
    <citation type="submission" date="2018-07" db="EMBL/GenBank/DDBJ databases">
        <title>Genomic Encyclopedia of Type Strains, Phase IV (KMG-IV): sequencing the most valuable type-strain genomes for metagenomic binning, comparative biology and taxonomic classification.</title>
        <authorList>
            <person name="Goeker M."/>
        </authorList>
    </citation>
    <scope>NUCLEOTIDE SEQUENCE [LARGE SCALE GENOMIC DNA]</scope>
    <source>
        <strain evidence="13 14">DSM 4134</strain>
    </source>
</reference>
<evidence type="ECO:0000256" key="3">
    <source>
        <dbReference type="ARBA" id="ARBA00007401"/>
    </source>
</evidence>
<keyword evidence="7" id="KW-0106">Calcium</keyword>
<keyword evidence="8 10" id="KW-0326">Glycosidase</keyword>
<dbReference type="InterPro" id="IPR023232">
    <property type="entry name" value="Glyco_hydro_2_AS"/>
</dbReference>
<dbReference type="PROSITE" id="PS00719">
    <property type="entry name" value="GLYCOSYL_HYDROL_F2_1"/>
    <property type="match status" value="1"/>
</dbReference>
<comment type="cofactor">
    <cofactor evidence="2">
        <name>Ca(2+)</name>
        <dbReference type="ChEBI" id="CHEBI:29108"/>
    </cofactor>
</comment>
<proteinExistence type="inferred from homology"/>
<dbReference type="EMBL" id="QREG01000014">
    <property type="protein sequence ID" value="RED96556.1"/>
    <property type="molecule type" value="Genomic_DNA"/>
</dbReference>
<dbReference type="GO" id="GO:0004565">
    <property type="term" value="F:beta-galactosidase activity"/>
    <property type="evidence" value="ECO:0007669"/>
    <property type="project" value="UniProtKB-EC"/>
</dbReference>
<dbReference type="InterPro" id="IPR032312">
    <property type="entry name" value="LacZ_4"/>
</dbReference>
<evidence type="ECO:0000256" key="6">
    <source>
        <dbReference type="ARBA" id="ARBA00022801"/>
    </source>
</evidence>
<dbReference type="InterPro" id="IPR013783">
    <property type="entry name" value="Ig-like_fold"/>
</dbReference>
<dbReference type="SUPFAM" id="SSF49303">
    <property type="entry name" value="beta-Galactosidase/glucuronidase domain"/>
    <property type="match status" value="2"/>
</dbReference>
<evidence type="ECO:0000256" key="8">
    <source>
        <dbReference type="ARBA" id="ARBA00023295"/>
    </source>
</evidence>
<dbReference type="GO" id="GO:0005990">
    <property type="term" value="P:lactose catabolic process"/>
    <property type="evidence" value="ECO:0007669"/>
    <property type="project" value="TreeGrafter"/>
</dbReference>
<comment type="subunit">
    <text evidence="4">Monomer.</text>
</comment>
<comment type="similarity">
    <text evidence="3 10">Belongs to the glycosyl hydrolase 2 family.</text>
</comment>
<dbReference type="InterPro" id="IPR036156">
    <property type="entry name" value="Beta-gal/glucu_dom_sf"/>
</dbReference>
<dbReference type="PROSITE" id="PS00608">
    <property type="entry name" value="GLYCOSYL_HYDROL_F2_2"/>
    <property type="match status" value="1"/>
</dbReference>
<evidence type="ECO:0000256" key="2">
    <source>
        <dbReference type="ARBA" id="ARBA00001913"/>
    </source>
</evidence>
<dbReference type="SMART" id="SM01038">
    <property type="entry name" value="Bgal_small_N"/>
    <property type="match status" value="1"/>
</dbReference>
<feature type="chain" id="PRO_5017699299" description="Beta-galactosidase" evidence="11">
    <location>
        <begin position="24"/>
        <end position="1061"/>
    </location>
</feature>
<comment type="catalytic activity">
    <reaction evidence="1 10">
        <text>Hydrolysis of terminal non-reducing beta-D-galactose residues in beta-D-galactosides.</text>
        <dbReference type="EC" id="3.2.1.23"/>
    </reaction>
</comment>
<dbReference type="InterPro" id="IPR006101">
    <property type="entry name" value="Glyco_hydro_2"/>
</dbReference>
<dbReference type="Pfam" id="PF16353">
    <property type="entry name" value="LacZ_4"/>
    <property type="match status" value="1"/>
</dbReference>